<proteinExistence type="predicted"/>
<dbReference type="Gene3D" id="3.40.50.450">
    <property type="match status" value="1"/>
</dbReference>
<evidence type="ECO:0000313" key="1">
    <source>
        <dbReference type="EMBL" id="KKL45091.1"/>
    </source>
</evidence>
<organism evidence="1">
    <name type="scientific">marine sediment metagenome</name>
    <dbReference type="NCBI Taxonomy" id="412755"/>
    <lineage>
        <taxon>unclassified sequences</taxon>
        <taxon>metagenomes</taxon>
        <taxon>ecological metagenomes</taxon>
    </lineage>
</organism>
<gene>
    <name evidence="1" type="ORF">LCGC14_2359140</name>
</gene>
<reference evidence="1" key="1">
    <citation type="journal article" date="2015" name="Nature">
        <title>Complex archaea that bridge the gap between prokaryotes and eukaryotes.</title>
        <authorList>
            <person name="Spang A."/>
            <person name="Saw J.H."/>
            <person name="Jorgensen S.L."/>
            <person name="Zaremba-Niedzwiedzka K."/>
            <person name="Martijn J."/>
            <person name="Lind A.E."/>
            <person name="van Eijk R."/>
            <person name="Schleper C."/>
            <person name="Guy L."/>
            <person name="Ettema T.J."/>
        </authorList>
    </citation>
    <scope>NUCLEOTIDE SEQUENCE</scope>
</reference>
<protein>
    <recommendedName>
        <fullName evidence="2">Glycosyltransferase subfamily 4-like N-terminal domain-containing protein</fullName>
    </recommendedName>
</protein>
<dbReference type="EMBL" id="LAZR01034514">
    <property type="protein sequence ID" value="KKL45091.1"/>
    <property type="molecule type" value="Genomic_DNA"/>
</dbReference>
<dbReference type="AlphaFoldDB" id="A0A0F9CUE7"/>
<comment type="caution">
    <text evidence="1">The sequence shown here is derived from an EMBL/GenBank/DDBJ whole genome shotgun (WGS) entry which is preliminary data.</text>
</comment>
<evidence type="ECO:0008006" key="2">
    <source>
        <dbReference type="Google" id="ProtNLM"/>
    </source>
</evidence>
<accession>A0A0F9CUE7</accession>
<name>A0A0F9CUE7_9ZZZZ</name>
<sequence length="133" mass="15170">MRISFTGTSHRDLTKRQWGELLAYLTKHREEINRIHHGDCINADTQFHALVEHLGMRHLVVLHPPRSSKKRAFCSAPISAAPAPYLKRNRKLATICDVLLAAPAQEREIQRSGTWATIRYARALGRPVKIFIP</sequence>